<accession>A0A7M1RTM6</accession>
<keyword evidence="2" id="KW-1185">Reference proteome</keyword>
<dbReference type="GeneID" id="65131767"/>
<evidence type="ECO:0000313" key="2">
    <source>
        <dbReference type="Proteomes" id="UP000594028"/>
    </source>
</evidence>
<dbReference type="Proteomes" id="UP000594028">
    <property type="component" value="Segment"/>
</dbReference>
<protein>
    <submittedName>
        <fullName evidence="1">Uncharacterized protein</fullName>
    </submittedName>
</protein>
<proteinExistence type="predicted"/>
<name>A0A7M1RTM6_9CAUD</name>
<reference evidence="1 2" key="1">
    <citation type="submission" date="2020-07" db="EMBL/GenBank/DDBJ databases">
        <title>Taxonomic proposal: Crassvirales, a new order of highly abundant and diverse bacterial viruses.</title>
        <authorList>
            <person name="Shkoporov A.N."/>
            <person name="Stockdale S.R."/>
            <person name="Guerin E."/>
            <person name="Ross R.P."/>
            <person name="Hill C."/>
        </authorList>
    </citation>
    <scope>NUCLEOTIDE SEQUENCE [LARGE SCALE GENOMIC DNA]</scope>
</reference>
<dbReference type="KEGG" id="vg:65131767"/>
<dbReference type="EMBL" id="MT774408">
    <property type="protein sequence ID" value="QOR57688.1"/>
    <property type="molecule type" value="Genomic_DNA"/>
</dbReference>
<dbReference type="RefSeq" id="YP_010113328.1">
    <property type="nucleotide sequence ID" value="NC_055901.1"/>
</dbReference>
<sequence length="159" mass="19004">MVNTGYKAMLRDRVPLVVNLALLWNNSKTAWVDHVYKNFISIYASKLERDNATRIVLGIKKGNKGFDFHKTIDWNNLSSESTTSKTNVYETKDHWMFVERWVDWFTTNYAYIENAYVTFITSGHDKNETKEKIKREYLDFLEDWEQEDMMNLLIEHFDI</sequence>
<organism evidence="1 2">
    <name type="scientific">uncultured phage cr130_1</name>
    <dbReference type="NCBI Taxonomy" id="2772092"/>
    <lineage>
        <taxon>Viruses</taxon>
        <taxon>Duplodnaviria</taxon>
        <taxon>Heunggongvirae</taxon>
        <taxon>Uroviricota</taxon>
        <taxon>Caudoviricetes</taxon>
        <taxon>Crassvirales</taxon>
        <taxon>Suoliviridae</taxon>
        <taxon>Oafivirinae</taxon>
        <taxon>Chuhaivirus</taxon>
        <taxon>Chuhaivirus simiae</taxon>
    </lineage>
</organism>
<evidence type="ECO:0000313" key="1">
    <source>
        <dbReference type="EMBL" id="QOR57688.1"/>
    </source>
</evidence>